<evidence type="ECO:0000313" key="4">
    <source>
        <dbReference type="Proteomes" id="UP000009131"/>
    </source>
</evidence>
<reference evidence="3 4" key="1">
    <citation type="journal article" date="2011" name="J. Gen. Appl. Microbiol.">
        <title>Draft genome sequencing of the enigmatic basidiomycete Mixia osmundae.</title>
        <authorList>
            <person name="Nishida H."/>
            <person name="Nagatsuka Y."/>
            <person name="Sugiyama J."/>
        </authorList>
    </citation>
    <scope>NUCLEOTIDE SEQUENCE [LARGE SCALE GENOMIC DNA]</scope>
    <source>
        <strain evidence="4">CBS 9802 / IAM 14324 / JCM 22182 / KY 12970</strain>
    </source>
</reference>
<protein>
    <recommendedName>
        <fullName evidence="2">Protein kinase domain-containing protein</fullName>
    </recommendedName>
</protein>
<sequence>MSGGMSQSETAPAMALRRSKNDIFGTSWRTEAPDLPNPTPAPPWADAGWQSEPRYGSKLDQATLVQQNSVSSTTPRRSWLDSPLPKVDRAVPPVPIISLDLGLLTPHSSDEPGLLTPGSHERPSLPDILPSSSSVKLRLYKTRQFWLGSGRHADVFLSSYAQQAHGEGPGAWQLCAAKQVHMDRESQLEGLTEAFIMGKLGKARPPRSRLSDSADVNEPGRCYLLGLLGVKSELDGVESEPNLPGVALRSQQAAATSELGLGLPKPKLSLNRHLRHLDVAPVEEMQLRTAEGRPRSGSLGVMSSHHSRAVSGAMGRTHVDAERHQIPRAVEVPLPPGVHADSHAAPLSTSLQEPYTPIASGSNDAFLPLSDDRSSLRRSESARQPASFHHPRGQRHGLASIQSAHEQHPHETRGTSQLILLLEYCPHGSLYSLMRAEPTRLSRKMWFRWAIQLASAIACCHHRGILHADIKPQNVLLAADWSVRLSDFGASRPISRRRPLPDDPIGLGTTVYNPPELVRPPPSSFSFEADIFALGVTFNTLIVGGEPYRGISSPVEQMLWVLRGGYWEWEERQRLMMGTSSSRASSVAGTPKHSKTRTSISLATEALSRKSSVKSSRGRSDSLQTDFGLNDLGNLSGSLSGSLNDAARFSFGAAATPSTGAPIKQHISSRLVATLLRPEIDADESREIDKIPSPISPTDTSRRSPISPLDDAWSDDQEHLHDDYANTSTEVYSDHTPLQYFLDGVHVVPESLRELLRSMTSPQAQDRPTIDYVCAALDSLATLL</sequence>
<dbReference type="STRING" id="764103.G7DX54"/>
<proteinExistence type="predicted"/>
<dbReference type="RefSeq" id="XP_014565881.1">
    <property type="nucleotide sequence ID" value="XM_014710395.1"/>
</dbReference>
<feature type="region of interest" description="Disordered" evidence="1">
    <location>
        <begin position="1"/>
        <end position="53"/>
    </location>
</feature>
<dbReference type="InterPro" id="IPR000719">
    <property type="entry name" value="Prot_kinase_dom"/>
</dbReference>
<feature type="domain" description="Protein kinase" evidence="2">
    <location>
        <begin position="303"/>
        <end position="784"/>
    </location>
</feature>
<feature type="region of interest" description="Disordered" evidence="1">
    <location>
        <begin position="579"/>
        <end position="627"/>
    </location>
</feature>
<comment type="caution">
    <text evidence="3">The sequence shown here is derived from an EMBL/GenBank/DDBJ whole genome shotgun (WGS) entry which is preliminary data.</text>
</comment>
<evidence type="ECO:0000256" key="1">
    <source>
        <dbReference type="SAM" id="MobiDB-lite"/>
    </source>
</evidence>
<dbReference type="GO" id="GO:0004674">
    <property type="term" value="F:protein serine/threonine kinase activity"/>
    <property type="evidence" value="ECO:0007669"/>
    <property type="project" value="TreeGrafter"/>
</dbReference>
<dbReference type="Gene3D" id="1.10.510.10">
    <property type="entry name" value="Transferase(Phosphotransferase) domain 1"/>
    <property type="match status" value="1"/>
</dbReference>
<gene>
    <name evidence="3" type="primary">Mo01819</name>
    <name evidence="3" type="ORF">E5Q_01819</name>
</gene>
<dbReference type="eggNOG" id="KOG0192">
    <property type="taxonomic scope" value="Eukaryota"/>
</dbReference>
<dbReference type="AlphaFoldDB" id="G7DX54"/>
<feature type="region of interest" description="Disordered" evidence="1">
    <location>
        <begin position="109"/>
        <end position="128"/>
    </location>
</feature>
<reference evidence="3 4" key="2">
    <citation type="journal article" date="2012" name="Open Biol.">
        <title>Characteristics of nucleosomes and linker DNA regions on the genome of the basidiomycete Mixia osmundae revealed by mono- and dinucleosome mapping.</title>
        <authorList>
            <person name="Nishida H."/>
            <person name="Kondo S."/>
            <person name="Matsumoto T."/>
            <person name="Suzuki Y."/>
            <person name="Yoshikawa H."/>
            <person name="Taylor T.D."/>
            <person name="Sugiyama J."/>
        </authorList>
    </citation>
    <scope>NUCLEOTIDE SEQUENCE [LARGE SCALE GENOMIC DNA]</scope>
    <source>
        <strain evidence="4">CBS 9802 / IAM 14324 / JCM 22182 / KY 12970</strain>
    </source>
</reference>
<dbReference type="PROSITE" id="PS50011">
    <property type="entry name" value="PROTEIN_KINASE_DOM"/>
    <property type="match status" value="1"/>
</dbReference>
<keyword evidence="4" id="KW-1185">Reference proteome</keyword>
<evidence type="ECO:0000259" key="2">
    <source>
        <dbReference type="PROSITE" id="PS50011"/>
    </source>
</evidence>
<feature type="region of interest" description="Disordered" evidence="1">
    <location>
        <begin position="285"/>
        <end position="319"/>
    </location>
</feature>
<dbReference type="SUPFAM" id="SSF56112">
    <property type="entry name" value="Protein kinase-like (PK-like)"/>
    <property type="match status" value="1"/>
</dbReference>
<dbReference type="InterPro" id="IPR011009">
    <property type="entry name" value="Kinase-like_dom_sf"/>
</dbReference>
<feature type="compositionally biased region" description="Basic and acidic residues" evidence="1">
    <location>
        <begin position="370"/>
        <end position="381"/>
    </location>
</feature>
<dbReference type="HOGENOM" id="CLU_029454_0_0_1"/>
<organism evidence="3 4">
    <name type="scientific">Mixia osmundae (strain CBS 9802 / IAM 14324 / JCM 22182 / KY 12970)</name>
    <dbReference type="NCBI Taxonomy" id="764103"/>
    <lineage>
        <taxon>Eukaryota</taxon>
        <taxon>Fungi</taxon>
        <taxon>Dikarya</taxon>
        <taxon>Basidiomycota</taxon>
        <taxon>Pucciniomycotina</taxon>
        <taxon>Mixiomycetes</taxon>
        <taxon>Mixiales</taxon>
        <taxon>Mixiaceae</taxon>
        <taxon>Mixia</taxon>
    </lineage>
</organism>
<feature type="region of interest" description="Disordered" evidence="1">
    <location>
        <begin position="683"/>
        <end position="714"/>
    </location>
</feature>
<dbReference type="PANTHER" id="PTHR24359:SF1">
    <property type="entry name" value="INHIBITOR OF NUCLEAR FACTOR KAPPA-B KINASE EPSILON SUBUNIT HOMOLOG 1-RELATED"/>
    <property type="match status" value="1"/>
</dbReference>
<dbReference type="EMBL" id="BABT02000056">
    <property type="protein sequence ID" value="GAA95164.1"/>
    <property type="molecule type" value="Genomic_DNA"/>
</dbReference>
<dbReference type="Pfam" id="PF00069">
    <property type="entry name" value="Pkinase"/>
    <property type="match status" value="1"/>
</dbReference>
<feature type="compositionally biased region" description="Polar residues" evidence="1">
    <location>
        <begin position="1"/>
        <end position="10"/>
    </location>
</feature>
<dbReference type="CDD" id="cd00180">
    <property type="entry name" value="PKc"/>
    <property type="match status" value="1"/>
</dbReference>
<name>G7DX54_MIXOS</name>
<feature type="compositionally biased region" description="Polar residues" evidence="1">
    <location>
        <begin position="579"/>
        <end position="588"/>
    </location>
</feature>
<dbReference type="SMART" id="SM00220">
    <property type="entry name" value="S_TKc"/>
    <property type="match status" value="1"/>
</dbReference>
<dbReference type="GO" id="GO:0005524">
    <property type="term" value="F:ATP binding"/>
    <property type="evidence" value="ECO:0007669"/>
    <property type="project" value="InterPro"/>
</dbReference>
<dbReference type="InParanoid" id="G7DX54"/>
<dbReference type="OMA" id="GWWEWEE"/>
<evidence type="ECO:0000313" key="3">
    <source>
        <dbReference type="EMBL" id="GAA95164.1"/>
    </source>
</evidence>
<dbReference type="PROSITE" id="PS00108">
    <property type="entry name" value="PROTEIN_KINASE_ST"/>
    <property type="match status" value="1"/>
</dbReference>
<dbReference type="Proteomes" id="UP000009131">
    <property type="component" value="Unassembled WGS sequence"/>
</dbReference>
<accession>G7DX54</accession>
<dbReference type="PANTHER" id="PTHR24359">
    <property type="entry name" value="SERINE/THREONINE-PROTEIN KINASE SBK1"/>
    <property type="match status" value="1"/>
</dbReference>
<dbReference type="OrthoDB" id="4062651at2759"/>
<dbReference type="InterPro" id="IPR008271">
    <property type="entry name" value="Ser/Thr_kinase_AS"/>
</dbReference>
<feature type="region of interest" description="Disordered" evidence="1">
    <location>
        <begin position="362"/>
        <end position="412"/>
    </location>
</feature>